<dbReference type="InterPro" id="IPR008922">
    <property type="entry name" value="Di-copper_centre_dom_sf"/>
</dbReference>
<organism evidence="11 12">
    <name type="scientific">Psophocarpus tetragonolobus</name>
    <name type="common">Winged bean</name>
    <name type="synonym">Dolichos tetragonolobus</name>
    <dbReference type="NCBI Taxonomy" id="3891"/>
    <lineage>
        <taxon>Eukaryota</taxon>
        <taxon>Viridiplantae</taxon>
        <taxon>Streptophyta</taxon>
        <taxon>Embryophyta</taxon>
        <taxon>Tracheophyta</taxon>
        <taxon>Spermatophyta</taxon>
        <taxon>Magnoliopsida</taxon>
        <taxon>eudicotyledons</taxon>
        <taxon>Gunneridae</taxon>
        <taxon>Pentapetalae</taxon>
        <taxon>rosids</taxon>
        <taxon>fabids</taxon>
        <taxon>Fabales</taxon>
        <taxon>Fabaceae</taxon>
        <taxon>Papilionoideae</taxon>
        <taxon>50 kb inversion clade</taxon>
        <taxon>NPAAA clade</taxon>
        <taxon>indigoferoid/millettioid clade</taxon>
        <taxon>Phaseoleae</taxon>
        <taxon>Psophocarpus</taxon>
    </lineage>
</organism>
<dbReference type="Proteomes" id="UP001386955">
    <property type="component" value="Unassembled WGS sequence"/>
</dbReference>
<dbReference type="InterPro" id="IPR002227">
    <property type="entry name" value="Tyrosinase_Cu-bd"/>
</dbReference>
<dbReference type="PROSITE" id="PS00498">
    <property type="entry name" value="TYROSINASE_2"/>
    <property type="match status" value="1"/>
</dbReference>
<name>A0AAN9SPT9_PSOTE</name>
<accession>A0AAN9SPT9</accession>
<gene>
    <name evidence="11" type="ORF">VNO78_11730</name>
</gene>
<evidence type="ECO:0000259" key="10">
    <source>
        <dbReference type="PROSITE" id="PS00498"/>
    </source>
</evidence>
<dbReference type="InterPro" id="IPR022740">
    <property type="entry name" value="Polyphenol_oxidase_C"/>
</dbReference>
<evidence type="ECO:0000256" key="9">
    <source>
        <dbReference type="PIRSR" id="PIRSR000290-3"/>
    </source>
</evidence>
<feature type="binding site" evidence="7">
    <location>
        <position position="327"/>
    </location>
    <ligand>
        <name>Cu cation</name>
        <dbReference type="ChEBI" id="CHEBI:23378"/>
        <label>B</label>
    </ligand>
</feature>
<dbReference type="PIRSF" id="PIRSF000290">
    <property type="entry name" value="PPO_plant"/>
    <property type="match status" value="1"/>
</dbReference>
<feature type="binding site" evidence="7">
    <location>
        <position position="199"/>
    </location>
    <ligand>
        <name>Cu cation</name>
        <dbReference type="ChEBI" id="CHEBI:23378"/>
        <label>A</label>
    </ligand>
</feature>
<feature type="disulfide bond" evidence="8">
    <location>
        <begin position="108"/>
        <end position="170"/>
    </location>
</feature>
<keyword evidence="12" id="KW-1185">Reference proteome</keyword>
<dbReference type="GO" id="GO:0046872">
    <property type="term" value="F:metal ion binding"/>
    <property type="evidence" value="ECO:0007669"/>
    <property type="project" value="UniProtKB-KW"/>
</dbReference>
<evidence type="ECO:0000313" key="11">
    <source>
        <dbReference type="EMBL" id="KAK7400521.1"/>
    </source>
</evidence>
<keyword evidence="6 8" id="KW-1015">Disulfide bond</keyword>
<feature type="binding site" evidence="7">
    <location>
        <position position="169"/>
    </location>
    <ligand>
        <name>Cu cation</name>
        <dbReference type="ChEBI" id="CHEBI:23378"/>
        <label>A</label>
    </ligand>
</feature>
<dbReference type="Pfam" id="PF12142">
    <property type="entry name" value="PPO1_DWL"/>
    <property type="match status" value="1"/>
</dbReference>
<comment type="caution">
    <text evidence="11">The sequence shown here is derived from an EMBL/GenBank/DDBJ whole genome shotgun (WGS) entry which is preliminary data.</text>
</comment>
<dbReference type="Pfam" id="PF00264">
    <property type="entry name" value="Tyrosinase"/>
    <property type="match status" value="1"/>
</dbReference>
<dbReference type="InterPro" id="IPR016213">
    <property type="entry name" value="Polyphenol_oxidase"/>
</dbReference>
<feature type="binding site" evidence="7">
    <location>
        <position position="190"/>
    </location>
    <ligand>
        <name>Cu cation</name>
        <dbReference type="ChEBI" id="CHEBI:23378"/>
        <label>A</label>
    </ligand>
</feature>
<reference evidence="11 12" key="1">
    <citation type="submission" date="2024-01" db="EMBL/GenBank/DDBJ databases">
        <title>The genomes of 5 underutilized Papilionoideae crops provide insights into root nodulation and disease resistanc.</title>
        <authorList>
            <person name="Jiang F."/>
        </authorList>
    </citation>
    <scope>NUCLEOTIDE SEQUENCE [LARGE SCALE GENOMIC DNA]</scope>
    <source>
        <strain evidence="11">DUOXIRENSHENG_FW03</strain>
        <tissue evidence="11">Leaves</tissue>
    </source>
</reference>
<dbReference type="SUPFAM" id="SSF48056">
    <property type="entry name" value="Di-copper centre-containing domain"/>
    <property type="match status" value="1"/>
</dbReference>
<dbReference type="Pfam" id="PF12143">
    <property type="entry name" value="PPO1_KFDV"/>
    <property type="match status" value="1"/>
</dbReference>
<dbReference type="GO" id="GO:0046148">
    <property type="term" value="P:pigment biosynthetic process"/>
    <property type="evidence" value="ECO:0007669"/>
    <property type="project" value="InterPro"/>
</dbReference>
<feature type="disulfide bond" evidence="8">
    <location>
        <begin position="91"/>
        <end position="109"/>
    </location>
</feature>
<evidence type="ECO:0000256" key="1">
    <source>
        <dbReference type="ARBA" id="ARBA00009928"/>
    </source>
</evidence>
<dbReference type="PRINTS" id="PR00092">
    <property type="entry name" value="TYROSINASE"/>
</dbReference>
<protein>
    <recommendedName>
        <fullName evidence="10">Tyrosinase copper-binding domain-containing protein</fullName>
    </recommendedName>
</protein>
<evidence type="ECO:0000313" key="12">
    <source>
        <dbReference type="Proteomes" id="UP001386955"/>
    </source>
</evidence>
<comment type="similarity">
    <text evidence="1">Belongs to the tyrosinase family.</text>
</comment>
<keyword evidence="3" id="KW-0883">Thioether bond</keyword>
<dbReference type="Gene3D" id="1.10.1280.10">
    <property type="entry name" value="Di-copper center containing domain from catechol oxidase"/>
    <property type="match status" value="1"/>
</dbReference>
<keyword evidence="5 7" id="KW-0186">Copper</keyword>
<keyword evidence="4" id="KW-0560">Oxidoreductase</keyword>
<dbReference type="InterPro" id="IPR022739">
    <property type="entry name" value="Polyphenol_oxidase_cen"/>
</dbReference>
<dbReference type="AlphaFoldDB" id="A0AAN9SPT9"/>
<comment type="cofactor">
    <cofactor evidence="7">
        <name>Cu(2+)</name>
        <dbReference type="ChEBI" id="CHEBI:29036"/>
    </cofactor>
    <text evidence="7">Binds 2 copper ions per subunit.</text>
</comment>
<evidence type="ECO:0000256" key="5">
    <source>
        <dbReference type="ARBA" id="ARBA00023008"/>
    </source>
</evidence>
<evidence type="ECO:0000256" key="3">
    <source>
        <dbReference type="ARBA" id="ARBA00022784"/>
    </source>
</evidence>
<proteinExistence type="inferred from homology"/>
<dbReference type="InterPro" id="IPR050316">
    <property type="entry name" value="Tyrosinase/Hemocyanin"/>
</dbReference>
<evidence type="ECO:0000256" key="7">
    <source>
        <dbReference type="PIRSR" id="PIRSR000290-1"/>
    </source>
</evidence>
<feature type="domain" description="Tyrosinase copper-binding" evidence="10">
    <location>
        <begin position="354"/>
        <end position="365"/>
    </location>
</feature>
<evidence type="ECO:0000256" key="2">
    <source>
        <dbReference type="ARBA" id="ARBA00022723"/>
    </source>
</evidence>
<dbReference type="PANTHER" id="PTHR11474">
    <property type="entry name" value="TYROSINASE FAMILY MEMBER"/>
    <property type="match status" value="1"/>
</dbReference>
<evidence type="ECO:0000256" key="6">
    <source>
        <dbReference type="ARBA" id="ARBA00023157"/>
    </source>
</evidence>
<evidence type="ECO:0000256" key="4">
    <source>
        <dbReference type="ARBA" id="ARBA00023002"/>
    </source>
</evidence>
<feature type="cross-link" description="2'-(S-cysteinyl)-histidine (Cys-His)" evidence="9">
    <location>
        <begin position="173"/>
        <end position="190"/>
    </location>
</feature>
<dbReference type="EMBL" id="JAYMYS010000003">
    <property type="protein sequence ID" value="KAK7400521.1"/>
    <property type="molecule type" value="Genomic_DNA"/>
</dbReference>
<feature type="binding site" evidence="7">
    <location>
        <position position="361"/>
    </location>
    <ligand>
        <name>Cu cation</name>
        <dbReference type="ChEBI" id="CHEBI:23378"/>
        <label>B</label>
    </ligand>
</feature>
<dbReference type="PANTHER" id="PTHR11474:SF76">
    <property type="entry name" value="SHKT DOMAIN-CONTAINING PROTEIN"/>
    <property type="match status" value="1"/>
</dbReference>
<feature type="binding site" evidence="7">
    <location>
        <position position="323"/>
    </location>
    <ligand>
        <name>Cu cation</name>
        <dbReference type="ChEBI" id="CHEBI:23378"/>
        <label>B</label>
    </ligand>
</feature>
<keyword evidence="2 7" id="KW-0479">Metal-binding</keyword>
<sequence length="586" mass="66199">MASISFLINMNLYAAQSLPICGSFSSLFPPFQKTRQRSKSKRHHALRVACSGDTNRRDILIGLGGLYGATSLSSNLSALGLPLSPPDPTNCVTSTVVTPENGTFKIECCPPPPFTDYVIPASNNTQFRIRKAAHLVDDEYIAKYKEAIRRMKALPDDDPRSFKQQAAVHCAYCAGGYKQKGFPDKDIDVHESWLFAPFHRWYLYFFERILGSLIGDPTFALPYWNWDHPNGMRMPSIFTTDTTSPLYDPLRDSRHLAAFMDLNFNFDKEDKPHVNPTIKEINDNLATLHREFLLKTDQTDFFGAPYHAGANPNTSYGSLETVHNTIHMWTGVNPVTNPKSNGENMGILYSAARDPIFYCHHSNVDRIWNIWTTQLPGGPRSNFSDPDYLETSYFFYDENKNYVRVKVKDCLDSTRLGYDYQRADLPWLNAGGLIKRKSLSRVAPKQVFKVTKILPTLQFPLIVDSILRTTVNRPKVGANPLEREVLVIDVEYDKGQRVRFDVFINDEDDDDIGPQDAEFGGSFVTLPHHANQTKVSSSSFRIPLNNLLQALDATNDESITVTLCPKYGKVPVTIKGIKIERVPLLK</sequence>
<evidence type="ECO:0000256" key="8">
    <source>
        <dbReference type="PIRSR" id="PIRSR000290-2"/>
    </source>
</evidence>
<dbReference type="GO" id="GO:0004097">
    <property type="term" value="F:catechol oxidase activity"/>
    <property type="evidence" value="ECO:0007669"/>
    <property type="project" value="InterPro"/>
</dbReference>